<feature type="transmembrane region" description="Helical" evidence="3">
    <location>
        <begin position="105"/>
        <end position="127"/>
    </location>
</feature>
<feature type="transmembrane region" description="Helical" evidence="3">
    <location>
        <begin position="156"/>
        <end position="173"/>
    </location>
</feature>
<feature type="transmembrane region" description="Helical" evidence="3">
    <location>
        <begin position="53"/>
        <end position="72"/>
    </location>
</feature>
<feature type="transmembrane region" description="Helical" evidence="3">
    <location>
        <begin position="193"/>
        <end position="211"/>
    </location>
</feature>
<evidence type="ECO:0000256" key="3">
    <source>
        <dbReference type="SAM" id="Phobius"/>
    </source>
</evidence>
<feature type="region of interest" description="Disordered" evidence="2">
    <location>
        <begin position="346"/>
        <end position="403"/>
    </location>
</feature>
<dbReference type="AlphaFoldDB" id="A0A455SXH3"/>
<organism evidence="4">
    <name type="scientific">Thermogemmatispora argillosa</name>
    <dbReference type="NCBI Taxonomy" id="2045280"/>
    <lineage>
        <taxon>Bacteria</taxon>
        <taxon>Bacillati</taxon>
        <taxon>Chloroflexota</taxon>
        <taxon>Ktedonobacteria</taxon>
        <taxon>Thermogemmatisporales</taxon>
        <taxon>Thermogemmatisporaceae</taxon>
        <taxon>Thermogemmatispora</taxon>
    </lineage>
</organism>
<feature type="coiled-coil region" evidence="1">
    <location>
        <begin position="287"/>
        <end position="314"/>
    </location>
</feature>
<keyword evidence="3" id="KW-0472">Membrane</keyword>
<accession>A0A455SXH3</accession>
<reference evidence="4" key="1">
    <citation type="submission" date="2018-12" db="EMBL/GenBank/DDBJ databases">
        <title>Novel natural products biosynthetic potential of the class Ktedonobacteria.</title>
        <authorList>
            <person name="Zheng Y."/>
            <person name="Saitou A."/>
            <person name="Wang C.M."/>
            <person name="Toyoda A."/>
            <person name="Minakuchi Y."/>
            <person name="Sekiguchi Y."/>
            <person name="Ueda K."/>
            <person name="Takano H."/>
            <person name="Sakai Y."/>
            <person name="Yokota A."/>
            <person name="Yabe S."/>
        </authorList>
    </citation>
    <scope>NUCLEOTIDE SEQUENCE</scope>
    <source>
        <strain evidence="4">A3-2</strain>
    </source>
</reference>
<evidence type="ECO:0008006" key="5">
    <source>
        <dbReference type="Google" id="ProtNLM"/>
    </source>
</evidence>
<evidence type="ECO:0000256" key="1">
    <source>
        <dbReference type="SAM" id="Coils"/>
    </source>
</evidence>
<proteinExistence type="predicted"/>
<keyword evidence="3" id="KW-0812">Transmembrane</keyword>
<evidence type="ECO:0000256" key="2">
    <source>
        <dbReference type="SAM" id="MobiDB-lite"/>
    </source>
</evidence>
<dbReference type="EMBL" id="AP019377">
    <property type="protein sequence ID" value="BBH92218.1"/>
    <property type="molecule type" value="Genomic_DNA"/>
</dbReference>
<sequence length="403" mass="45702">MFRNDASAARERLLTPEPRLGFWGWWLDLVAPPRKPETTANPHLREKLRKAELAGYFLFILTFFSFFDLLLALLNRRLLSIVEIFVFLGFLALVGRLNRDGHSELAAGLVIGAMMLSIAYVIIFALADKGASDLLPTYDFFIYPIMIGSIFMPRKLIIPFTLVEILFIWYNLLLGPHPREIIQVRGTPVMWLWLARPTLMLCITAIVSWLGSRSVEQAILRADHAEELIAAERLLSAQSRMLLQQQEQLKAEISQILIVHREAAAGNYSVRAPLNSQGMIWQIAHSLNNLLARCQELARDHDELKRAREDVEKVSYYIEQLRQGKHLPLPICHSILGKRLVYALTTHTPPPRPSQPLSPERHSSGPIPRPNLRPSRVSFEALRDNKETPPSGQKRPGTGPTQA</sequence>
<feature type="transmembrane region" description="Helical" evidence="3">
    <location>
        <begin position="78"/>
        <end position="98"/>
    </location>
</feature>
<keyword evidence="1" id="KW-0175">Coiled coil</keyword>
<name>A0A455SXH3_9CHLR</name>
<evidence type="ECO:0000313" key="4">
    <source>
        <dbReference type="EMBL" id="BBH92218.1"/>
    </source>
</evidence>
<protein>
    <recommendedName>
        <fullName evidence="5">HAMP domain-containing protein</fullName>
    </recommendedName>
</protein>
<gene>
    <name evidence="4" type="ORF">KTA_04170</name>
</gene>
<keyword evidence="3" id="KW-1133">Transmembrane helix</keyword>